<keyword evidence="2" id="KW-1185">Reference proteome</keyword>
<protein>
    <submittedName>
        <fullName evidence="1">Uncharacterized protein</fullName>
    </submittedName>
</protein>
<evidence type="ECO:0000313" key="1">
    <source>
        <dbReference type="EMBL" id="ADG69253.1"/>
    </source>
</evidence>
<gene>
    <name evidence="1" type="ordered locus">Plim_3440</name>
</gene>
<dbReference type="STRING" id="521674.Plim_3440"/>
<reference evidence="1 2" key="1">
    <citation type="journal article" date="2010" name="Stand. Genomic Sci.">
        <title>Complete genome sequence of Planctomyces limnophilus type strain (Mu 290).</title>
        <authorList>
            <person name="Labutti K."/>
            <person name="Sikorski J."/>
            <person name="Schneider S."/>
            <person name="Nolan M."/>
            <person name="Lucas S."/>
            <person name="Glavina Del Rio T."/>
            <person name="Tice H."/>
            <person name="Cheng J.F."/>
            <person name="Goodwin L."/>
            <person name="Pitluck S."/>
            <person name="Liolios K."/>
            <person name="Ivanova N."/>
            <person name="Mavromatis K."/>
            <person name="Mikhailova N."/>
            <person name="Pati A."/>
            <person name="Chen A."/>
            <person name="Palaniappan K."/>
            <person name="Land M."/>
            <person name="Hauser L."/>
            <person name="Chang Y.J."/>
            <person name="Jeffries C.D."/>
            <person name="Tindall B.J."/>
            <person name="Rohde M."/>
            <person name="Goker M."/>
            <person name="Woyke T."/>
            <person name="Bristow J."/>
            <person name="Eisen J.A."/>
            <person name="Markowitz V."/>
            <person name="Hugenholtz P."/>
            <person name="Kyrpides N.C."/>
            <person name="Klenk H.P."/>
            <person name="Lapidus A."/>
        </authorList>
    </citation>
    <scope>NUCLEOTIDE SEQUENCE [LARGE SCALE GENOMIC DNA]</scope>
    <source>
        <strain evidence="2">ATCC 43296 / DSM 3776 / IFAM 1008 / 290</strain>
    </source>
</reference>
<dbReference type="Proteomes" id="UP000002220">
    <property type="component" value="Chromosome"/>
</dbReference>
<accession>D5SUW7</accession>
<dbReference type="AlphaFoldDB" id="D5SUW7"/>
<dbReference type="KEGG" id="plm:Plim_3440"/>
<dbReference type="HOGENOM" id="CLU_2509854_0_0_0"/>
<evidence type="ECO:0000313" key="2">
    <source>
        <dbReference type="Proteomes" id="UP000002220"/>
    </source>
</evidence>
<proteinExistence type="predicted"/>
<name>D5SUW7_PLAL2</name>
<dbReference type="EMBL" id="CP001744">
    <property type="protein sequence ID" value="ADG69253.1"/>
    <property type="molecule type" value="Genomic_DNA"/>
</dbReference>
<sequence length="85" mass="9512">MARQPANARICPARITLQQAAAINRCDQSCAIMLVSSSKADVPQATEATTIGLAMQRHIWREWIVEKVRTGMTKPRSDFEIAEDR</sequence>
<dbReference type="RefSeq" id="WP_013111684.1">
    <property type="nucleotide sequence ID" value="NC_014148.1"/>
</dbReference>
<organism evidence="1 2">
    <name type="scientific">Planctopirus limnophila (strain ATCC 43296 / DSM 3776 / IFAM 1008 / Mu 290)</name>
    <name type="common">Planctomyces limnophilus</name>
    <dbReference type="NCBI Taxonomy" id="521674"/>
    <lineage>
        <taxon>Bacteria</taxon>
        <taxon>Pseudomonadati</taxon>
        <taxon>Planctomycetota</taxon>
        <taxon>Planctomycetia</taxon>
        <taxon>Planctomycetales</taxon>
        <taxon>Planctomycetaceae</taxon>
        <taxon>Planctopirus</taxon>
    </lineage>
</organism>